<keyword evidence="8 12" id="KW-0350">Heme biosynthesis</keyword>
<dbReference type="PANTHER" id="PTHR23289:SF2">
    <property type="entry name" value="CYTOCHROME C OXIDASE ASSEMBLY PROTEIN COX15 HOMOLOG"/>
    <property type="match status" value="1"/>
</dbReference>
<comment type="catalytic activity">
    <reaction evidence="11">
        <text>Fe(II)-heme o + 2 A + H2O = Fe(II)-heme a + 2 AH2</text>
        <dbReference type="Rhea" id="RHEA:63388"/>
        <dbReference type="ChEBI" id="CHEBI:13193"/>
        <dbReference type="ChEBI" id="CHEBI:15377"/>
        <dbReference type="ChEBI" id="CHEBI:17499"/>
        <dbReference type="ChEBI" id="CHEBI:60530"/>
        <dbReference type="ChEBI" id="CHEBI:61715"/>
        <dbReference type="EC" id="1.17.99.9"/>
    </reaction>
    <physiologicalReaction direction="left-to-right" evidence="11">
        <dbReference type="Rhea" id="RHEA:63389"/>
    </physiologicalReaction>
</comment>
<dbReference type="EMBL" id="BMZH01000001">
    <property type="protein sequence ID" value="GHA83825.1"/>
    <property type="molecule type" value="Genomic_DNA"/>
</dbReference>
<dbReference type="EC" id="1.17.99.9" evidence="12"/>
<keyword evidence="6 12" id="KW-0560">Oxidoreductase</keyword>
<dbReference type="GO" id="GO:0006784">
    <property type="term" value="P:heme A biosynthetic process"/>
    <property type="evidence" value="ECO:0007669"/>
    <property type="project" value="UniProtKB-UniRule"/>
</dbReference>
<comment type="function">
    <text evidence="12">Catalyzes the conversion of heme O to heme A by two successive hydroxylations of the methyl group at C8. The first hydroxylation forms heme I, the second hydroxylation results in an unstable dihydroxymethyl group, which spontaneously dehydrates, resulting in the formyl group of heme A.</text>
</comment>
<comment type="pathway">
    <text evidence="10 12">Porphyrin-containing compound metabolism; heme A biosynthesis; heme A from heme O: step 1/1.</text>
</comment>
<proteinExistence type="inferred from homology"/>
<dbReference type="GO" id="GO:0120547">
    <property type="term" value="F:heme A synthase activity"/>
    <property type="evidence" value="ECO:0007669"/>
    <property type="project" value="UniProtKB-EC"/>
</dbReference>
<gene>
    <name evidence="12 13" type="primary">ctaA</name>
    <name evidence="13" type="ORF">GCM10009069_03920</name>
</gene>
<dbReference type="GO" id="GO:0016653">
    <property type="term" value="F:oxidoreductase activity, acting on NAD(P)H, heme protein as acceptor"/>
    <property type="evidence" value="ECO:0007669"/>
    <property type="project" value="TreeGrafter"/>
</dbReference>
<reference evidence="13" key="1">
    <citation type="journal article" date="2014" name="Int. J. Syst. Evol. Microbiol.">
        <title>Complete genome sequence of Corynebacterium casei LMG S-19264T (=DSM 44701T), isolated from a smear-ripened cheese.</title>
        <authorList>
            <consortium name="US DOE Joint Genome Institute (JGI-PGF)"/>
            <person name="Walter F."/>
            <person name="Albersmeier A."/>
            <person name="Kalinowski J."/>
            <person name="Ruckert C."/>
        </authorList>
    </citation>
    <scope>NUCLEOTIDE SEQUENCE</scope>
    <source>
        <strain evidence="13">KCTC 32513</strain>
    </source>
</reference>
<keyword evidence="12" id="KW-1003">Cell membrane</keyword>
<dbReference type="HAMAP" id="MF_01665">
    <property type="entry name" value="HemeA_synth_type2"/>
    <property type="match status" value="1"/>
</dbReference>
<evidence type="ECO:0000256" key="6">
    <source>
        <dbReference type="ARBA" id="ARBA00023002"/>
    </source>
</evidence>
<comment type="similarity">
    <text evidence="12">Belongs to the COX15/CtaA family. Type 2 subfamily.</text>
</comment>
<evidence type="ECO:0000256" key="11">
    <source>
        <dbReference type="ARBA" id="ARBA00048044"/>
    </source>
</evidence>
<feature type="transmembrane region" description="Helical" evidence="12">
    <location>
        <begin position="12"/>
        <end position="33"/>
    </location>
</feature>
<dbReference type="InterPro" id="IPR023754">
    <property type="entry name" value="HemeA_Synthase_type2"/>
</dbReference>
<evidence type="ECO:0000313" key="13">
    <source>
        <dbReference type="EMBL" id="GHA83825.1"/>
    </source>
</evidence>
<feature type="transmembrane region" description="Helical" evidence="12">
    <location>
        <begin position="98"/>
        <end position="116"/>
    </location>
</feature>
<evidence type="ECO:0000256" key="1">
    <source>
        <dbReference type="ARBA" id="ARBA00001970"/>
    </source>
</evidence>
<keyword evidence="9 12" id="KW-0472">Membrane</keyword>
<dbReference type="AlphaFoldDB" id="A0A8J3CLL2"/>
<comment type="cofactor">
    <cofactor evidence="1 12">
        <name>heme b</name>
        <dbReference type="ChEBI" id="CHEBI:60344"/>
    </cofactor>
</comment>
<evidence type="ECO:0000256" key="10">
    <source>
        <dbReference type="ARBA" id="ARBA00044501"/>
    </source>
</evidence>
<keyword evidence="7 12" id="KW-0408">Iron</keyword>
<feature type="transmembrane region" description="Helical" evidence="12">
    <location>
        <begin position="128"/>
        <end position="146"/>
    </location>
</feature>
<feature type="binding site" description="axial binding residue" evidence="12">
    <location>
        <position position="261"/>
    </location>
    <ligand>
        <name>heme</name>
        <dbReference type="ChEBI" id="CHEBI:30413"/>
    </ligand>
    <ligandPart>
        <name>Fe</name>
        <dbReference type="ChEBI" id="CHEBI:18248"/>
    </ligandPart>
</feature>
<comment type="subunit">
    <text evidence="12">Interacts with CtaB.</text>
</comment>
<evidence type="ECO:0000256" key="3">
    <source>
        <dbReference type="ARBA" id="ARBA00022692"/>
    </source>
</evidence>
<dbReference type="GO" id="GO:0046872">
    <property type="term" value="F:metal ion binding"/>
    <property type="evidence" value="ECO:0007669"/>
    <property type="project" value="UniProtKB-KW"/>
</dbReference>
<evidence type="ECO:0000256" key="9">
    <source>
        <dbReference type="ARBA" id="ARBA00023136"/>
    </source>
</evidence>
<reference evidence="13" key="2">
    <citation type="submission" date="2020-09" db="EMBL/GenBank/DDBJ databases">
        <authorList>
            <person name="Sun Q."/>
            <person name="Kim S."/>
        </authorList>
    </citation>
    <scope>NUCLEOTIDE SEQUENCE</scope>
    <source>
        <strain evidence="13">KCTC 32513</strain>
    </source>
</reference>
<evidence type="ECO:0000256" key="8">
    <source>
        <dbReference type="ARBA" id="ARBA00023133"/>
    </source>
</evidence>
<feature type="binding site" description="axial binding residue" evidence="12">
    <location>
        <position position="319"/>
    </location>
    <ligand>
        <name>heme</name>
        <dbReference type="ChEBI" id="CHEBI:30413"/>
    </ligand>
    <ligandPart>
        <name>Fe</name>
        <dbReference type="ChEBI" id="CHEBI:18248"/>
    </ligandPart>
</feature>
<accession>A0A8J3CLL2</accession>
<keyword evidence="4 12" id="KW-0479">Metal-binding</keyword>
<feature type="transmembrane region" description="Helical" evidence="12">
    <location>
        <begin position="289"/>
        <end position="311"/>
    </location>
</feature>
<name>A0A8J3CLL2_9PROT</name>
<keyword evidence="3 12" id="KW-0812">Transmembrane</keyword>
<dbReference type="UniPathway" id="UPA00269">
    <property type="reaction ID" value="UER00713"/>
</dbReference>
<comment type="subcellular location">
    <subcellularLocation>
        <location evidence="12">Cell membrane</location>
        <topology evidence="12">Multi-pass membrane protein</topology>
    </subcellularLocation>
    <subcellularLocation>
        <location evidence="2">Membrane</location>
        <topology evidence="2">Multi-pass membrane protein</topology>
    </subcellularLocation>
</comment>
<sequence>MAISFDKRVPGWVTAWLGFMVMLVVAMIVIGGATRLTNSGLSITEWSPIRGALPPLSAEAWIAEFEKYKQIPEFEAEHPGMDINGFRFIYFWEWAHRQLGRIIGLAFAVPFLILAVSRRLPTERGLTLLSVLILIGLQGAIGWWMVHSGLQEGMVSVSQYRLATHLGMAIFILGILLWLFLDSTNGWRRDKGQGAGVLAPLFLGLVYLQIIAGAFVAGTASGKTYNSWPLMDGSFVPSGYWFQNPAWRNLFENSAAIQFNHRMLAYILLVVFAVFVIKYRRSPKLRIPFIVLGGLLTWQVMLGIWTLLAVAPLNLALLHQFSSVLVFISAIWLTYRWKKHGNNIPF</sequence>
<dbReference type="InterPro" id="IPR003780">
    <property type="entry name" value="COX15/CtaA_fam"/>
</dbReference>
<evidence type="ECO:0000256" key="4">
    <source>
        <dbReference type="ARBA" id="ARBA00022723"/>
    </source>
</evidence>
<organism evidence="13 14">
    <name type="scientific">Algimonas arctica</name>
    <dbReference type="NCBI Taxonomy" id="1479486"/>
    <lineage>
        <taxon>Bacteria</taxon>
        <taxon>Pseudomonadati</taxon>
        <taxon>Pseudomonadota</taxon>
        <taxon>Alphaproteobacteria</taxon>
        <taxon>Maricaulales</taxon>
        <taxon>Robiginitomaculaceae</taxon>
        <taxon>Algimonas</taxon>
    </lineage>
</organism>
<dbReference type="RefSeq" id="WP_189494852.1">
    <property type="nucleotide sequence ID" value="NZ_BMZH01000001.1"/>
</dbReference>
<protein>
    <recommendedName>
        <fullName evidence="12">Heme A synthase</fullName>
        <shortName evidence="12">HAS</shortName>
        <ecNumber evidence="12">1.17.99.9</ecNumber>
    </recommendedName>
    <alternativeName>
        <fullName evidence="12">Cytochrome aa3-controlling protein</fullName>
    </alternativeName>
</protein>
<dbReference type="PANTHER" id="PTHR23289">
    <property type="entry name" value="CYTOCHROME C OXIDASE ASSEMBLY PROTEIN COX15"/>
    <property type="match status" value="1"/>
</dbReference>
<keyword evidence="14" id="KW-1185">Reference proteome</keyword>
<evidence type="ECO:0000256" key="5">
    <source>
        <dbReference type="ARBA" id="ARBA00022989"/>
    </source>
</evidence>
<feature type="transmembrane region" description="Helical" evidence="12">
    <location>
        <begin position="259"/>
        <end position="277"/>
    </location>
</feature>
<feature type="transmembrane region" description="Helical" evidence="12">
    <location>
        <begin position="162"/>
        <end position="181"/>
    </location>
</feature>
<comment type="caution">
    <text evidence="13">The sequence shown here is derived from an EMBL/GenBank/DDBJ whole genome shotgun (WGS) entry which is preliminary data.</text>
</comment>
<keyword evidence="5 12" id="KW-1133">Transmembrane helix</keyword>
<feature type="transmembrane region" description="Helical" evidence="12">
    <location>
        <begin position="201"/>
        <end position="221"/>
    </location>
</feature>
<dbReference type="Proteomes" id="UP000634004">
    <property type="component" value="Unassembled WGS sequence"/>
</dbReference>
<evidence type="ECO:0000256" key="12">
    <source>
        <dbReference type="HAMAP-Rule" id="MF_01665"/>
    </source>
</evidence>
<dbReference type="GO" id="GO:0005886">
    <property type="term" value="C:plasma membrane"/>
    <property type="evidence" value="ECO:0007669"/>
    <property type="project" value="UniProtKB-SubCell"/>
</dbReference>
<evidence type="ECO:0000256" key="2">
    <source>
        <dbReference type="ARBA" id="ARBA00004141"/>
    </source>
</evidence>
<evidence type="ECO:0000256" key="7">
    <source>
        <dbReference type="ARBA" id="ARBA00023004"/>
    </source>
</evidence>
<feature type="transmembrane region" description="Helical" evidence="12">
    <location>
        <begin position="317"/>
        <end position="335"/>
    </location>
</feature>
<evidence type="ECO:0000313" key="14">
    <source>
        <dbReference type="Proteomes" id="UP000634004"/>
    </source>
</evidence>
<dbReference type="Pfam" id="PF02628">
    <property type="entry name" value="COX15-CtaA"/>
    <property type="match status" value="1"/>
</dbReference>